<dbReference type="InterPro" id="IPR049500">
    <property type="entry name" value="Peptidase_M50B-like"/>
</dbReference>
<proteinExistence type="predicted"/>
<dbReference type="AlphaFoldDB" id="A0A4Q8AEB7"/>
<sequence length="256" mass="27078">MKEPHSASVYSGSVMTGLETWWDALRDGFDRAAPVHLDAQLVVLVIGAAVALSVPRVTRRWFGLYVTFVHELGHALAALMTGRVVRGIRLRLDHSGEMVSAGRGRAGSIWSGFWGYPAPAVAGALMIWSASAGWAGAALSLGAAMLLVSLLFIRNWLGVLIALVCAGVAQGLVVFVPQRGVGVVVLVLGIGLLVGAVRDWFKVAAVHRGRGDRRNSDAYLLARMSGVPALVWLSGFALVIGASSYWALLALARIAT</sequence>
<keyword evidence="3" id="KW-1185">Reference proteome</keyword>
<evidence type="ECO:0000313" key="3">
    <source>
        <dbReference type="Proteomes" id="UP000292685"/>
    </source>
</evidence>
<comment type="caution">
    <text evidence="2">The sequence shown here is derived from an EMBL/GenBank/DDBJ whole genome shotgun (WGS) entry which is preliminary data.</text>
</comment>
<dbReference type="Proteomes" id="UP000292685">
    <property type="component" value="Unassembled WGS sequence"/>
</dbReference>
<evidence type="ECO:0000256" key="1">
    <source>
        <dbReference type="SAM" id="Phobius"/>
    </source>
</evidence>
<feature type="transmembrane region" description="Helical" evidence="1">
    <location>
        <begin position="106"/>
        <end position="128"/>
    </location>
</feature>
<feature type="transmembrane region" description="Helical" evidence="1">
    <location>
        <begin position="35"/>
        <end position="55"/>
    </location>
</feature>
<name>A0A4Q8AEB7_9MICC</name>
<keyword evidence="1" id="KW-0472">Membrane</keyword>
<keyword evidence="1" id="KW-1133">Transmembrane helix</keyword>
<organism evidence="2 3">
    <name type="scientific">Zhihengliuella halotolerans</name>
    <dbReference type="NCBI Taxonomy" id="370736"/>
    <lineage>
        <taxon>Bacteria</taxon>
        <taxon>Bacillati</taxon>
        <taxon>Actinomycetota</taxon>
        <taxon>Actinomycetes</taxon>
        <taxon>Micrococcales</taxon>
        <taxon>Micrococcaceae</taxon>
        <taxon>Zhihengliuella</taxon>
    </lineage>
</organism>
<feature type="transmembrane region" description="Helical" evidence="1">
    <location>
        <begin position="159"/>
        <end position="176"/>
    </location>
</feature>
<evidence type="ECO:0000313" key="2">
    <source>
        <dbReference type="EMBL" id="RZU62620.1"/>
    </source>
</evidence>
<gene>
    <name evidence="2" type="ORF">EV380_2218</name>
</gene>
<keyword evidence="1" id="KW-0812">Transmembrane</keyword>
<dbReference type="Pfam" id="PF13398">
    <property type="entry name" value="Peptidase_M50B"/>
    <property type="match status" value="1"/>
</dbReference>
<dbReference type="EMBL" id="SHLA01000001">
    <property type="protein sequence ID" value="RZU62620.1"/>
    <property type="molecule type" value="Genomic_DNA"/>
</dbReference>
<reference evidence="2 3" key="1">
    <citation type="submission" date="2019-02" db="EMBL/GenBank/DDBJ databases">
        <title>Sequencing the genomes of 1000 actinobacteria strains.</title>
        <authorList>
            <person name="Klenk H.-P."/>
        </authorList>
    </citation>
    <scope>NUCLEOTIDE SEQUENCE [LARGE SCALE GENOMIC DNA]</scope>
    <source>
        <strain evidence="2 3">DSM 17364</strain>
    </source>
</reference>
<feature type="transmembrane region" description="Helical" evidence="1">
    <location>
        <begin position="182"/>
        <end position="201"/>
    </location>
</feature>
<protein>
    <submittedName>
        <fullName evidence="2">Peptidase M50B-like protein</fullName>
    </submittedName>
</protein>
<feature type="transmembrane region" description="Helical" evidence="1">
    <location>
        <begin position="221"/>
        <end position="248"/>
    </location>
</feature>
<feature type="transmembrane region" description="Helical" evidence="1">
    <location>
        <begin position="134"/>
        <end position="152"/>
    </location>
</feature>
<accession>A0A4Q8AEB7</accession>